<dbReference type="AlphaFoldDB" id="A0A2N3I727"/>
<dbReference type="SUPFAM" id="SSF48452">
    <property type="entry name" value="TPR-like"/>
    <property type="match status" value="1"/>
</dbReference>
<dbReference type="Gene3D" id="1.25.40.10">
    <property type="entry name" value="Tetratricopeptide repeat domain"/>
    <property type="match status" value="1"/>
</dbReference>
<comment type="caution">
    <text evidence="1">The sequence shown here is derived from an EMBL/GenBank/DDBJ whole genome shotgun (WGS) entry which is preliminary data.</text>
</comment>
<protein>
    <recommendedName>
        <fullName evidence="3">Tetratricopeptide repeat protein</fullName>
    </recommendedName>
</protein>
<sequence length="330" mass="38588">MSQNKELKKLFSKGKYDQVIEKAHSMLQGNAVDPDLNSILGRAYTDSKQFTIAIPYLEKTIASATVSSDVKEISKAYLAKCYFINGEEQRAVKLLKECQNDRKSKEAANYADKYLNLFQTGIYYKAWEVVESENIRFHFQDKNKLENVGAFMARNDLNYKRITETLGAEPIKKVDFFVWSDRNEAFRKFNRPLGFSNSDLRIVNVLYNTPNDYELCHMLCQMAVQTKFRTMLIKEGLGMYFDQMDQNLLRIARLRVPKDKFSLLQLWEEPTKYERDLSYPVGAAFIEFLINKGGKQKLKEFLKIQTIKHAGEVYPEFHKWVKTFEAMLMR</sequence>
<dbReference type="Proteomes" id="UP000233618">
    <property type="component" value="Unassembled WGS sequence"/>
</dbReference>
<evidence type="ECO:0000313" key="1">
    <source>
        <dbReference type="EMBL" id="PKQ66110.1"/>
    </source>
</evidence>
<dbReference type="EMBL" id="MVDE01000017">
    <property type="protein sequence ID" value="PKQ66110.1"/>
    <property type="molecule type" value="Genomic_DNA"/>
</dbReference>
<gene>
    <name evidence="1" type="ORF">BZG01_12170</name>
</gene>
<organism evidence="1 2">
    <name type="scientific">Labilibaculum manganireducens</name>
    <dbReference type="NCBI Taxonomy" id="1940525"/>
    <lineage>
        <taxon>Bacteria</taxon>
        <taxon>Pseudomonadati</taxon>
        <taxon>Bacteroidota</taxon>
        <taxon>Bacteroidia</taxon>
        <taxon>Marinilabiliales</taxon>
        <taxon>Marinifilaceae</taxon>
        <taxon>Labilibaculum</taxon>
    </lineage>
</organism>
<proteinExistence type="predicted"/>
<evidence type="ECO:0000313" key="2">
    <source>
        <dbReference type="Proteomes" id="UP000233618"/>
    </source>
</evidence>
<keyword evidence="2" id="KW-1185">Reference proteome</keyword>
<accession>A0A2N3I727</accession>
<evidence type="ECO:0008006" key="3">
    <source>
        <dbReference type="Google" id="ProtNLM"/>
    </source>
</evidence>
<dbReference type="InterPro" id="IPR011990">
    <property type="entry name" value="TPR-like_helical_dom_sf"/>
</dbReference>
<name>A0A2N3I727_9BACT</name>
<reference evidence="1 2" key="1">
    <citation type="journal article" date="2017" name="Front. Microbiol.">
        <title>Labilibaculum manganireducens gen. nov., sp. nov. and Labilibaculum filiforme sp. nov., Novel Bacteroidetes Isolated from Subsurface Sediments of the Baltic Sea.</title>
        <authorList>
            <person name="Vandieken V."/>
            <person name="Marshall I.P."/>
            <person name="Niemann H."/>
            <person name="Engelen B."/>
            <person name="Cypionka H."/>
        </authorList>
    </citation>
    <scope>NUCLEOTIDE SEQUENCE [LARGE SCALE GENOMIC DNA]</scope>
    <source>
        <strain evidence="1 2">59.10-2M</strain>
    </source>
</reference>